<dbReference type="GO" id="GO:0050660">
    <property type="term" value="F:flavin adenine dinucleotide binding"/>
    <property type="evidence" value="ECO:0007669"/>
    <property type="project" value="InterPro"/>
</dbReference>
<dbReference type="InterPro" id="IPR036188">
    <property type="entry name" value="FAD/NAD-bd_sf"/>
</dbReference>
<evidence type="ECO:0000256" key="3">
    <source>
        <dbReference type="ARBA" id="ARBA00022827"/>
    </source>
</evidence>
<reference evidence="6" key="1">
    <citation type="submission" date="2020-05" db="EMBL/GenBank/DDBJ databases">
        <authorList>
            <person name="Chiriac C."/>
            <person name="Salcher M."/>
            <person name="Ghai R."/>
            <person name="Kavagutti S V."/>
        </authorList>
    </citation>
    <scope>NUCLEOTIDE SEQUENCE</scope>
</reference>
<dbReference type="GO" id="GO:0008115">
    <property type="term" value="F:sarcosine oxidase activity"/>
    <property type="evidence" value="ECO:0007669"/>
    <property type="project" value="TreeGrafter"/>
</dbReference>
<dbReference type="PANTHER" id="PTHR10961">
    <property type="entry name" value="PEROXISOMAL SARCOSINE OXIDASE"/>
    <property type="match status" value="1"/>
</dbReference>
<gene>
    <name evidence="6" type="ORF">UFOPK2399_01239</name>
</gene>
<evidence type="ECO:0000256" key="4">
    <source>
        <dbReference type="ARBA" id="ARBA00023002"/>
    </source>
</evidence>
<accession>A0A6J6PRP1</accession>
<dbReference type="InterPro" id="IPR045170">
    <property type="entry name" value="MTOX"/>
</dbReference>
<evidence type="ECO:0000259" key="5">
    <source>
        <dbReference type="Pfam" id="PF01266"/>
    </source>
</evidence>
<dbReference type="AlphaFoldDB" id="A0A6J6PRP1"/>
<keyword evidence="3" id="KW-0274">FAD</keyword>
<keyword evidence="2" id="KW-0285">Flavoprotein</keyword>
<dbReference type="Gene3D" id="3.30.9.10">
    <property type="entry name" value="D-Amino Acid Oxidase, subunit A, domain 2"/>
    <property type="match status" value="1"/>
</dbReference>
<evidence type="ECO:0000256" key="2">
    <source>
        <dbReference type="ARBA" id="ARBA00022630"/>
    </source>
</evidence>
<dbReference type="PANTHER" id="PTHR10961:SF46">
    <property type="entry name" value="PEROXISOMAL SARCOSINE OXIDASE"/>
    <property type="match status" value="1"/>
</dbReference>
<dbReference type="InterPro" id="IPR006076">
    <property type="entry name" value="FAD-dep_OxRdtase"/>
</dbReference>
<protein>
    <submittedName>
        <fullName evidence="6">Unannotated protein</fullName>
    </submittedName>
</protein>
<evidence type="ECO:0000313" key="6">
    <source>
        <dbReference type="EMBL" id="CAB4699218.1"/>
    </source>
</evidence>
<feature type="domain" description="FAD dependent oxidoreductase" evidence="5">
    <location>
        <begin position="3"/>
        <end position="326"/>
    </location>
</feature>
<dbReference type="SUPFAM" id="SSF51905">
    <property type="entry name" value="FAD/NAD(P)-binding domain"/>
    <property type="match status" value="1"/>
</dbReference>
<dbReference type="SUPFAM" id="SSF54373">
    <property type="entry name" value="FAD-linked reductases, C-terminal domain"/>
    <property type="match status" value="1"/>
</dbReference>
<dbReference type="Gene3D" id="3.50.50.60">
    <property type="entry name" value="FAD/NAD(P)-binding domain"/>
    <property type="match status" value="1"/>
</dbReference>
<comment type="cofactor">
    <cofactor evidence="1">
        <name>FAD</name>
        <dbReference type="ChEBI" id="CHEBI:57692"/>
    </cofactor>
</comment>
<dbReference type="Pfam" id="PF01266">
    <property type="entry name" value="DAO"/>
    <property type="match status" value="1"/>
</dbReference>
<evidence type="ECO:0000256" key="1">
    <source>
        <dbReference type="ARBA" id="ARBA00001974"/>
    </source>
</evidence>
<sequence length="354" mass="38416">MTRVAVVGAGVFGAATARELHRRGHEVTLHEQYTPGTVRSGSGGDTRLVRTAHGENEWYARLSRRAVELWRELERETSTDLLAFTGVAWLDTVGSTFAEASMATLDRIGVPYERLTVDEAARLFPALGGDDLTGVLFEPEAGLIRARRATRALASAVPLEIGNVTPQAPPKADVVVWACGAWLPKAFPELVAIEVVRRDVYFFGVDGAWARTPGFCEYDGPFYGHGELGGLGMKVAWDGGSVAFDPDGERLPEEETLARVRAYVARRFPTLADAPLIGSRVCQYELTGDGHFLVDRHPDRDGWWLLGGASGHGFKHGPALAEYVADCIEGVRDPEPFHRLGPRVGSAGLRTAGR</sequence>
<keyword evidence="4" id="KW-0560">Oxidoreductase</keyword>
<proteinExistence type="predicted"/>
<name>A0A6J6PRP1_9ZZZZ</name>
<organism evidence="6">
    <name type="scientific">freshwater metagenome</name>
    <dbReference type="NCBI Taxonomy" id="449393"/>
    <lineage>
        <taxon>unclassified sequences</taxon>
        <taxon>metagenomes</taxon>
        <taxon>ecological metagenomes</taxon>
    </lineage>
</organism>
<dbReference type="EMBL" id="CAEZXP010000003">
    <property type="protein sequence ID" value="CAB4699218.1"/>
    <property type="molecule type" value="Genomic_DNA"/>
</dbReference>